<dbReference type="Proteomes" id="UP000274920">
    <property type="component" value="Unassembled WGS sequence"/>
</dbReference>
<accession>A0A3R8LJG4</accession>
<evidence type="ECO:0000259" key="1">
    <source>
        <dbReference type="Pfam" id="PF01973"/>
    </source>
</evidence>
<dbReference type="EMBL" id="RHJS01000002">
    <property type="protein sequence ID" value="RRK34654.1"/>
    <property type="molecule type" value="Genomic_DNA"/>
</dbReference>
<proteinExistence type="predicted"/>
<evidence type="ECO:0000313" key="3">
    <source>
        <dbReference type="Proteomes" id="UP000274920"/>
    </source>
</evidence>
<comment type="caution">
    <text evidence="2">The sequence shown here is derived from an EMBL/GenBank/DDBJ whole genome shotgun (WGS) entry which is preliminary data.</text>
</comment>
<organism evidence="2 3">
    <name type="scientific">Schaedlerella arabinosiphila</name>
    <dbReference type="NCBI Taxonomy" id="2044587"/>
    <lineage>
        <taxon>Bacteria</taxon>
        <taxon>Bacillati</taxon>
        <taxon>Bacillota</taxon>
        <taxon>Clostridia</taxon>
        <taxon>Lachnospirales</taxon>
        <taxon>Lachnospiraceae</taxon>
        <taxon>Schaedlerella</taxon>
    </lineage>
</organism>
<dbReference type="Gene3D" id="3.90.1480.10">
    <property type="entry name" value="Alpha-2,3-sialyltransferase"/>
    <property type="match status" value="1"/>
</dbReference>
<keyword evidence="3" id="KW-1185">Reference proteome</keyword>
<dbReference type="InterPro" id="IPR002826">
    <property type="entry name" value="MptE-like"/>
</dbReference>
<name>A0A3R8LJG4_9FIRM</name>
<dbReference type="Pfam" id="PF01973">
    <property type="entry name" value="MptE-like"/>
    <property type="match status" value="1"/>
</dbReference>
<dbReference type="AlphaFoldDB" id="A0A3R8LJG4"/>
<sequence>MRYVIYGAGELGKKALFFLGCFRVYKFADNKKAGSNCEGKEIITYREMKELYDRENDIIVVIASEKFCKQMEKQVRGDEIKRYFVFHKNDIDEINGVLPSYWLYHQVVTLSYLQSLSRYYIEECRYIGIYGTNKFLPYLLAEVMEQSPFAELVVISDGCMDGVNTLGIKTADLEQCINNLDCLILNVKHCDDPVRERLSVLNLNFRIVDLAELETFEPAYQHKELAVYKDIHKGKRIFVIGNGPSLRIEDLERLHENGEICIGVNTIYRVYDRTRWRADYIGIGDLMGICYEDIVRLKEKIFLADNDHHIPSTGCERVPNICYFHQIRELFYPNRSRFSDDLTKGFFSGATIVYDFGIQLAAYMGAKEIYLLGVDNHYPEGDNWKTSHFIEDYYSEVQIKKMKNAGLQWASIQTEKTIKQYEAAERYSKAHSFRIYNATRGGALEVFERVKFDSLF</sequence>
<protein>
    <submittedName>
        <fullName evidence="2">DUF115 domain-containing protein</fullName>
    </submittedName>
</protein>
<reference evidence="2" key="1">
    <citation type="submission" date="2018-10" db="EMBL/GenBank/DDBJ databases">
        <title>Schaedlerella arabinophila gen. nov. sp. nov., isolated from the mouse intestinal tract and comparative analysis with the genome of the closely related altered Schaedler flora strain ASF502.</title>
        <authorList>
            <person name="Miyake S."/>
            <person name="Soh M."/>
            <person name="Seedorf H."/>
        </authorList>
    </citation>
    <scope>NUCLEOTIDE SEQUENCE [LARGE SCALE GENOMIC DNA]</scope>
    <source>
        <strain evidence="2">DSM 106076</strain>
    </source>
</reference>
<evidence type="ECO:0000313" key="2">
    <source>
        <dbReference type="EMBL" id="RRK34654.1"/>
    </source>
</evidence>
<feature type="domain" description="6-hydroxymethylpterin diphosphokinase MptE-like" evidence="1">
    <location>
        <begin position="225"/>
        <end position="380"/>
    </location>
</feature>
<dbReference type="Gene3D" id="3.40.50.720">
    <property type="entry name" value="NAD(P)-binding Rossmann-like Domain"/>
    <property type="match status" value="1"/>
</dbReference>
<gene>
    <name evidence="2" type="ORF">EBB54_27430</name>
</gene>